<evidence type="ECO:0000313" key="3">
    <source>
        <dbReference type="Proteomes" id="UP000235672"/>
    </source>
</evidence>
<dbReference type="PANTHER" id="PTHR35043:SF8">
    <property type="entry name" value="DUF4220 DOMAIN-CONTAINING PROTEIN"/>
    <property type="match status" value="1"/>
</dbReference>
<dbReference type="PANTHER" id="PTHR35043">
    <property type="entry name" value="TRANSCRIPTION FACTOR DOMAIN-CONTAINING PROTEIN"/>
    <property type="match status" value="1"/>
</dbReference>
<keyword evidence="1" id="KW-0812">Transmembrane</keyword>
<protein>
    <submittedName>
        <fullName evidence="2">Uncharacterized protein</fullName>
    </submittedName>
</protein>
<keyword evidence="1" id="KW-0472">Membrane</keyword>
<evidence type="ECO:0000256" key="1">
    <source>
        <dbReference type="SAM" id="Phobius"/>
    </source>
</evidence>
<feature type="transmembrane region" description="Helical" evidence="1">
    <location>
        <begin position="393"/>
        <end position="413"/>
    </location>
</feature>
<organism evidence="2 3">
    <name type="scientific">Hyaloscypha hepaticicola</name>
    <dbReference type="NCBI Taxonomy" id="2082293"/>
    <lineage>
        <taxon>Eukaryota</taxon>
        <taxon>Fungi</taxon>
        <taxon>Dikarya</taxon>
        <taxon>Ascomycota</taxon>
        <taxon>Pezizomycotina</taxon>
        <taxon>Leotiomycetes</taxon>
        <taxon>Helotiales</taxon>
        <taxon>Hyaloscyphaceae</taxon>
        <taxon>Hyaloscypha</taxon>
    </lineage>
</organism>
<name>A0A2J6Q836_9HELO</name>
<dbReference type="AlphaFoldDB" id="A0A2J6Q836"/>
<sequence>MLAGNETLSGWTASPQGRGTFDIVLTCILTIILCCWTTVCPNVPALTDGRWAQFCDKFDLACIGLLGPEFLLGIALGQRSSASRSVKKFKQLKGKYPPWTLTHAFFADMGGFVLEAPDLSFPIPLDAEQIFYLVENKYIDYSAIDEEEIRDKNKADGLARLLTVCQALWFLTSSIARPIQGLRMTTLELTTISFIIVMFATSYSWFHKPSDISRPITLQCNTTISHIRNEAGLRGLSDEYRSTPLDFINDDEYVMHLIWDHYINLLQRLHIPLFTRRITTRPHNRNRGDRFLKTALNFEFFAGIVIIPFSATFICAWNFYFPSEAERILWRTASVFFFFFGAIGGSYTWMWHLMLFEKYKQNARVSRIDASAAHLHRGKATPAGSTIPLPKSLIWPVSFLCFFHCLFRTYIFVEDIISLRSLPESVFSSVNWSLYLPHI</sequence>
<feature type="transmembrane region" description="Helical" evidence="1">
    <location>
        <begin position="300"/>
        <end position="321"/>
    </location>
</feature>
<evidence type="ECO:0000313" key="2">
    <source>
        <dbReference type="EMBL" id="PMD22446.1"/>
    </source>
</evidence>
<dbReference type="STRING" id="1745343.A0A2J6Q836"/>
<reference evidence="2 3" key="1">
    <citation type="submission" date="2016-05" db="EMBL/GenBank/DDBJ databases">
        <title>A degradative enzymes factory behind the ericoid mycorrhizal symbiosis.</title>
        <authorList>
            <consortium name="DOE Joint Genome Institute"/>
            <person name="Martino E."/>
            <person name="Morin E."/>
            <person name="Grelet G."/>
            <person name="Kuo A."/>
            <person name="Kohler A."/>
            <person name="Daghino S."/>
            <person name="Barry K."/>
            <person name="Choi C."/>
            <person name="Cichocki N."/>
            <person name="Clum A."/>
            <person name="Copeland A."/>
            <person name="Hainaut M."/>
            <person name="Haridas S."/>
            <person name="Labutti K."/>
            <person name="Lindquist E."/>
            <person name="Lipzen A."/>
            <person name="Khouja H.-R."/>
            <person name="Murat C."/>
            <person name="Ohm R."/>
            <person name="Olson A."/>
            <person name="Spatafora J."/>
            <person name="Veneault-Fourrey C."/>
            <person name="Henrissat B."/>
            <person name="Grigoriev I."/>
            <person name="Martin F."/>
            <person name="Perotto S."/>
        </authorList>
    </citation>
    <scope>NUCLEOTIDE SEQUENCE [LARGE SCALE GENOMIC DNA]</scope>
    <source>
        <strain evidence="2 3">UAMH 7357</strain>
    </source>
</reference>
<keyword evidence="1" id="KW-1133">Transmembrane helix</keyword>
<dbReference type="OrthoDB" id="9451547at2759"/>
<dbReference type="EMBL" id="KZ613477">
    <property type="protein sequence ID" value="PMD22446.1"/>
    <property type="molecule type" value="Genomic_DNA"/>
</dbReference>
<accession>A0A2J6Q836</accession>
<gene>
    <name evidence="2" type="ORF">NA56DRAFT_598070</name>
</gene>
<dbReference type="Proteomes" id="UP000235672">
    <property type="component" value="Unassembled WGS sequence"/>
</dbReference>
<keyword evidence="3" id="KW-1185">Reference proteome</keyword>
<proteinExistence type="predicted"/>
<feature type="transmembrane region" description="Helical" evidence="1">
    <location>
        <begin position="328"/>
        <end position="350"/>
    </location>
</feature>